<comment type="cofactor">
    <cofactor evidence="15">
        <name>heme c</name>
        <dbReference type="ChEBI" id="CHEBI:61717"/>
    </cofactor>
    <text evidence="15">Binds 1 heme c group covalently per subunit.</text>
</comment>
<evidence type="ECO:0000256" key="1">
    <source>
        <dbReference type="ARBA" id="ARBA00002555"/>
    </source>
</evidence>
<keyword evidence="12 15" id="KW-0408">Iron</keyword>
<keyword evidence="13" id="KW-0496">Mitochondrion</keyword>
<name>A0A7R9QG92_9ACAR</name>
<comment type="function">
    <text evidence="1">Electron carrier protein. The oxidized form of the cytochrome c heme group can accept an electron from the heme group of the cytochrome c1 subunit of cytochrome reductase. Cytochrome c then transfers this electron to the cytochrome oxidase complex, the final protein carrier in the mitochondrial electron-transport chain.</text>
</comment>
<dbReference type="SUPFAM" id="SSF81496">
    <property type="entry name" value="Cytochrome c1 subunit of cytochrome bc1 complex (Ubiquinol-cytochrome c reductase), transmembrane anchor"/>
    <property type="match status" value="1"/>
</dbReference>
<dbReference type="Proteomes" id="UP000759131">
    <property type="component" value="Unassembled WGS sequence"/>
</dbReference>
<dbReference type="InterPro" id="IPR036909">
    <property type="entry name" value="Cyt_c-like_dom_sf"/>
</dbReference>
<sequence>AGVVLADGMHFNPYFVSGSGAIGMAQALFSEMIEYEDGTPATQSQLAKDVVTFLSWAAQPEYDTRKKASIDVLLIMIPMLALLTFWKRHLWSTIKSRKILFRETPKQPPKKS</sequence>
<evidence type="ECO:0000256" key="3">
    <source>
        <dbReference type="ARBA" id="ARBA00006488"/>
    </source>
</evidence>
<dbReference type="GO" id="GO:0005743">
    <property type="term" value="C:mitochondrial inner membrane"/>
    <property type="evidence" value="ECO:0007669"/>
    <property type="project" value="UniProtKB-SubCell"/>
</dbReference>
<keyword evidence="7" id="KW-0812">Transmembrane</keyword>
<dbReference type="EMBL" id="OC886925">
    <property type="protein sequence ID" value="CAD7644768.1"/>
    <property type="molecule type" value="Genomic_DNA"/>
</dbReference>
<dbReference type="PRINTS" id="PR00603">
    <property type="entry name" value="CYTOCHROMEC1"/>
</dbReference>
<evidence type="ECO:0008006" key="18">
    <source>
        <dbReference type="Google" id="ProtNLM"/>
    </source>
</evidence>
<evidence type="ECO:0000256" key="6">
    <source>
        <dbReference type="ARBA" id="ARBA00022660"/>
    </source>
</evidence>
<evidence type="ECO:0000313" key="17">
    <source>
        <dbReference type="Proteomes" id="UP000759131"/>
    </source>
</evidence>
<dbReference type="Gene3D" id="1.10.760.10">
    <property type="entry name" value="Cytochrome c-like domain"/>
    <property type="match status" value="1"/>
</dbReference>
<evidence type="ECO:0000256" key="5">
    <source>
        <dbReference type="ARBA" id="ARBA00022617"/>
    </source>
</evidence>
<evidence type="ECO:0000256" key="7">
    <source>
        <dbReference type="ARBA" id="ARBA00022692"/>
    </source>
</evidence>
<evidence type="ECO:0000256" key="9">
    <source>
        <dbReference type="ARBA" id="ARBA00022792"/>
    </source>
</evidence>
<keyword evidence="9" id="KW-0999">Mitochondrion inner membrane</keyword>
<feature type="non-terminal residue" evidence="16">
    <location>
        <position position="1"/>
    </location>
</feature>
<organism evidence="16">
    <name type="scientific">Medioppia subpectinata</name>
    <dbReference type="NCBI Taxonomy" id="1979941"/>
    <lineage>
        <taxon>Eukaryota</taxon>
        <taxon>Metazoa</taxon>
        <taxon>Ecdysozoa</taxon>
        <taxon>Arthropoda</taxon>
        <taxon>Chelicerata</taxon>
        <taxon>Arachnida</taxon>
        <taxon>Acari</taxon>
        <taxon>Acariformes</taxon>
        <taxon>Sarcoptiformes</taxon>
        <taxon>Oribatida</taxon>
        <taxon>Brachypylina</taxon>
        <taxon>Oppioidea</taxon>
        <taxon>Oppiidae</taxon>
        <taxon>Medioppia</taxon>
    </lineage>
</organism>
<dbReference type="GO" id="GO:0009055">
    <property type="term" value="F:electron transfer activity"/>
    <property type="evidence" value="ECO:0007669"/>
    <property type="project" value="InterPro"/>
</dbReference>
<feature type="binding site" description="covalent" evidence="15">
    <location>
        <position position="24"/>
    </location>
    <ligand>
        <name>heme c</name>
        <dbReference type="ChEBI" id="CHEBI:61717"/>
    </ligand>
</feature>
<evidence type="ECO:0000256" key="2">
    <source>
        <dbReference type="ARBA" id="ARBA00004273"/>
    </source>
</evidence>
<keyword evidence="8 15" id="KW-0479">Metal-binding</keyword>
<dbReference type="PANTHER" id="PTHR10266">
    <property type="entry name" value="CYTOCHROME C1"/>
    <property type="match status" value="1"/>
</dbReference>
<dbReference type="InterPro" id="IPR002326">
    <property type="entry name" value="Cyt_c1"/>
</dbReference>
<keyword evidence="11" id="KW-1133">Transmembrane helix</keyword>
<gene>
    <name evidence="16" type="ORF">OSB1V03_LOCUS20201</name>
</gene>
<evidence type="ECO:0000256" key="4">
    <source>
        <dbReference type="ARBA" id="ARBA00022448"/>
    </source>
</evidence>
<dbReference type="EMBL" id="CAJPIZ010032350">
    <property type="protein sequence ID" value="CAG2120254.1"/>
    <property type="molecule type" value="Genomic_DNA"/>
</dbReference>
<dbReference type="AlphaFoldDB" id="A0A7R9QG92"/>
<evidence type="ECO:0000256" key="12">
    <source>
        <dbReference type="ARBA" id="ARBA00023004"/>
    </source>
</evidence>
<keyword evidence="6" id="KW-0679">Respiratory chain</keyword>
<dbReference type="OrthoDB" id="5925at2759"/>
<keyword evidence="4" id="KW-0813">Transport</keyword>
<dbReference type="GO" id="GO:0046872">
    <property type="term" value="F:metal ion binding"/>
    <property type="evidence" value="ECO:0007669"/>
    <property type="project" value="UniProtKB-KW"/>
</dbReference>
<reference evidence="16" key="1">
    <citation type="submission" date="2020-11" db="EMBL/GenBank/DDBJ databases">
        <authorList>
            <person name="Tran Van P."/>
        </authorList>
    </citation>
    <scope>NUCLEOTIDE SEQUENCE</scope>
</reference>
<evidence type="ECO:0000256" key="10">
    <source>
        <dbReference type="ARBA" id="ARBA00022982"/>
    </source>
</evidence>
<evidence type="ECO:0000313" key="16">
    <source>
        <dbReference type="EMBL" id="CAD7644768.1"/>
    </source>
</evidence>
<evidence type="ECO:0000256" key="13">
    <source>
        <dbReference type="ARBA" id="ARBA00023128"/>
    </source>
</evidence>
<dbReference type="Gene3D" id="1.20.5.100">
    <property type="entry name" value="Cytochrome c1, transmembrane anchor, C-terminal"/>
    <property type="match status" value="1"/>
</dbReference>
<comment type="subcellular location">
    <subcellularLocation>
        <location evidence="2">Mitochondrion inner membrane</location>
    </subcellularLocation>
</comment>
<accession>A0A7R9QG92</accession>
<evidence type="ECO:0000256" key="14">
    <source>
        <dbReference type="ARBA" id="ARBA00023136"/>
    </source>
</evidence>
<dbReference type="Pfam" id="PF02167">
    <property type="entry name" value="Cytochrom_C1"/>
    <property type="match status" value="1"/>
</dbReference>
<dbReference type="InterPro" id="IPR021157">
    <property type="entry name" value="Cyt_c1_TM_anchor_C"/>
</dbReference>
<keyword evidence="5 15" id="KW-0349">Heme</keyword>
<dbReference type="GO" id="GO:0020037">
    <property type="term" value="F:heme binding"/>
    <property type="evidence" value="ECO:0007669"/>
    <property type="project" value="InterPro"/>
</dbReference>
<evidence type="ECO:0000256" key="11">
    <source>
        <dbReference type="ARBA" id="ARBA00022989"/>
    </source>
</evidence>
<dbReference type="PANTHER" id="PTHR10266:SF3">
    <property type="entry name" value="CYTOCHROME C1, HEME PROTEIN, MITOCHONDRIAL"/>
    <property type="match status" value="1"/>
</dbReference>
<protein>
    <recommendedName>
        <fullName evidence="18">Cytochrome c1</fullName>
    </recommendedName>
</protein>
<comment type="similarity">
    <text evidence="3">Belongs to the cytochrome c family.</text>
</comment>
<evidence type="ECO:0000256" key="8">
    <source>
        <dbReference type="ARBA" id="ARBA00022723"/>
    </source>
</evidence>
<evidence type="ECO:0000256" key="15">
    <source>
        <dbReference type="PIRSR" id="PIRSR602326-1"/>
    </source>
</evidence>
<proteinExistence type="inferred from homology"/>
<dbReference type="SUPFAM" id="SSF46626">
    <property type="entry name" value="Cytochrome c"/>
    <property type="match status" value="1"/>
</dbReference>
<keyword evidence="17" id="KW-1185">Reference proteome</keyword>
<dbReference type="GO" id="GO:0006122">
    <property type="term" value="P:mitochondrial electron transport, ubiquinol to cytochrome c"/>
    <property type="evidence" value="ECO:0007669"/>
    <property type="project" value="TreeGrafter"/>
</dbReference>
<keyword evidence="14" id="KW-0472">Membrane</keyword>
<keyword evidence="10" id="KW-0249">Electron transport</keyword>